<name>A0A378C5B2_KLEPO</name>
<dbReference type="AlphaFoldDB" id="A0A378C5B2"/>
<sequence length="54" mass="5929">MILKPWNPNCPALFSVNLIKTGCTTLNIDFVPTVTAKSGLEVIRMAHLEKTIST</sequence>
<proteinExistence type="predicted"/>
<protein>
    <submittedName>
        <fullName evidence="1">Uncharacterized protein</fullName>
    </submittedName>
</protein>
<evidence type="ECO:0000313" key="1">
    <source>
        <dbReference type="EMBL" id="STV62093.1"/>
    </source>
</evidence>
<organism evidence="1 2">
    <name type="scientific">Klebsiella pneumoniae subsp. ozaenae</name>
    <dbReference type="NCBI Taxonomy" id="574"/>
    <lineage>
        <taxon>Bacteria</taxon>
        <taxon>Pseudomonadati</taxon>
        <taxon>Pseudomonadota</taxon>
        <taxon>Gammaproteobacteria</taxon>
        <taxon>Enterobacterales</taxon>
        <taxon>Enterobacteriaceae</taxon>
        <taxon>Klebsiella/Raoultella group</taxon>
        <taxon>Klebsiella</taxon>
        <taxon>Klebsiella pneumoniae complex</taxon>
    </lineage>
</organism>
<gene>
    <name evidence="1" type="ORF">NCTC5050_07019</name>
</gene>
<accession>A0A378C5B2</accession>
<dbReference type="EMBL" id="UGLZ01000005">
    <property type="protein sequence ID" value="STV62093.1"/>
    <property type="molecule type" value="Genomic_DNA"/>
</dbReference>
<reference evidence="1 2" key="1">
    <citation type="submission" date="2018-06" db="EMBL/GenBank/DDBJ databases">
        <authorList>
            <consortium name="Pathogen Informatics"/>
            <person name="Doyle S."/>
        </authorList>
    </citation>
    <scope>NUCLEOTIDE SEQUENCE [LARGE SCALE GENOMIC DNA]</scope>
    <source>
        <strain evidence="1 2">NCTC5050</strain>
    </source>
</reference>
<keyword evidence="2" id="KW-1185">Reference proteome</keyword>
<dbReference type="Proteomes" id="UP000255382">
    <property type="component" value="Unassembled WGS sequence"/>
</dbReference>
<evidence type="ECO:0000313" key="2">
    <source>
        <dbReference type="Proteomes" id="UP000255382"/>
    </source>
</evidence>